<accession>A0A314UMJ4</accession>
<comment type="caution">
    <text evidence="3">The sequence shown here is derived from an EMBL/GenBank/DDBJ whole genome shotgun (WGS) entry which is preliminary data.</text>
</comment>
<dbReference type="PANTHER" id="PTHR33414:SF10">
    <property type="entry name" value="PROTEIN PLASTID MOVEMENT IMPAIRED 1-RELATED 2"/>
    <property type="match status" value="1"/>
</dbReference>
<evidence type="ECO:0000313" key="3">
    <source>
        <dbReference type="EMBL" id="PQM37784.1"/>
    </source>
</evidence>
<keyword evidence="4" id="KW-1185">Reference proteome</keyword>
<reference evidence="3 4" key="1">
    <citation type="submission" date="2018-02" db="EMBL/GenBank/DDBJ databases">
        <title>Draft genome of wild Prunus yedoensis var. nudiflora.</title>
        <authorList>
            <person name="Baek S."/>
            <person name="Kim J.-H."/>
            <person name="Choi K."/>
            <person name="Kim G.-B."/>
            <person name="Cho A."/>
            <person name="Jang H."/>
            <person name="Shin C.-H."/>
            <person name="Yu H.-J."/>
            <person name="Mun J.-H."/>
        </authorList>
    </citation>
    <scope>NUCLEOTIDE SEQUENCE [LARGE SCALE GENOMIC DNA]</scope>
    <source>
        <strain evidence="4">cv. Jeju island</strain>
        <tissue evidence="3">Leaf</tissue>
    </source>
</reference>
<feature type="region of interest" description="Disordered" evidence="1">
    <location>
        <begin position="1"/>
        <end position="21"/>
    </location>
</feature>
<feature type="compositionally biased region" description="Polar residues" evidence="1">
    <location>
        <begin position="8"/>
        <end position="20"/>
    </location>
</feature>
<sequence length="426" mass="47256">MMLRKTESVSNSSAGNSNHGQLLRDIEEISKALYLHKPPPKVLLSPSNARSKSAGKTRFAESKSNLNSNPRLLREDLLHKDKKSSSVWNWKKPLKALTHIGNRKFSCCFYLHVHSVEGLPENFNNLSVCVHWKRKDEVVETRSSRVVGGIAEFDETLMHKCSVYGSKNGPNHSVKYEEKLFLIHVSVSGAPGLDIGKHWVDLTRLLPLTFEELEGEKSYGKWTTSFNLSGKAKGASLNVSLGFLMTRDKSVDVSVNPNVPELINTEQRRSSSLDSGATMLRRVGSVPSSVNPRPAFSSQSLDLKVCREVLLTGGLALSKSINFLCQALDEANLSSATESDAEHVSPLKPKPDLDLLVAEKNEEYEDDDTEFNIVEVGTEMSEHLKSDQVPGHANDESAVEMIYVDEIIKDYNVDLDEKTMVCKGCL</sequence>
<dbReference type="OrthoDB" id="2019483at2759"/>
<organism evidence="3 4">
    <name type="scientific">Prunus yedoensis var. nudiflora</name>
    <dbReference type="NCBI Taxonomy" id="2094558"/>
    <lineage>
        <taxon>Eukaryota</taxon>
        <taxon>Viridiplantae</taxon>
        <taxon>Streptophyta</taxon>
        <taxon>Embryophyta</taxon>
        <taxon>Tracheophyta</taxon>
        <taxon>Spermatophyta</taxon>
        <taxon>Magnoliopsida</taxon>
        <taxon>eudicotyledons</taxon>
        <taxon>Gunneridae</taxon>
        <taxon>Pentapetalae</taxon>
        <taxon>rosids</taxon>
        <taxon>fabids</taxon>
        <taxon>Rosales</taxon>
        <taxon>Rosaceae</taxon>
        <taxon>Amygdaloideae</taxon>
        <taxon>Amygdaleae</taxon>
        <taxon>Prunus</taxon>
    </lineage>
</organism>
<dbReference type="Proteomes" id="UP000250321">
    <property type="component" value="Unassembled WGS sequence"/>
</dbReference>
<dbReference type="PROSITE" id="PS51840">
    <property type="entry name" value="C2_NT"/>
    <property type="match status" value="1"/>
</dbReference>
<gene>
    <name evidence="3" type="ORF">Pyn_02573</name>
</gene>
<dbReference type="Pfam" id="PF10358">
    <property type="entry name" value="NT-C2"/>
    <property type="match status" value="1"/>
</dbReference>
<evidence type="ECO:0000259" key="2">
    <source>
        <dbReference type="PROSITE" id="PS51840"/>
    </source>
</evidence>
<feature type="domain" description="C2 NT-type" evidence="2">
    <location>
        <begin position="97"/>
        <end position="245"/>
    </location>
</feature>
<proteinExistence type="predicted"/>
<feature type="region of interest" description="Disordered" evidence="1">
    <location>
        <begin position="43"/>
        <end position="65"/>
    </location>
</feature>
<dbReference type="InterPro" id="IPR019448">
    <property type="entry name" value="NT-C2"/>
</dbReference>
<dbReference type="AlphaFoldDB" id="A0A314UMJ4"/>
<dbReference type="EMBL" id="PJQY01003396">
    <property type="protein sequence ID" value="PQM37784.1"/>
    <property type="molecule type" value="Genomic_DNA"/>
</dbReference>
<dbReference type="InterPro" id="IPR039614">
    <property type="entry name" value="PMI1-like"/>
</dbReference>
<evidence type="ECO:0000313" key="4">
    <source>
        <dbReference type="Proteomes" id="UP000250321"/>
    </source>
</evidence>
<dbReference type="PANTHER" id="PTHR33414">
    <property type="entry name" value="PROTEIN PLASTID MOVEMENT IMPAIRED 1-RELATED 1"/>
    <property type="match status" value="1"/>
</dbReference>
<name>A0A314UMJ4_PRUYE</name>
<dbReference type="STRING" id="2094558.A0A314UMJ4"/>
<protein>
    <submittedName>
        <fullName evidence="3">Protein PLASTID MOVEMENT IMPAIRED 1-RELATED 1</fullName>
    </submittedName>
</protein>
<evidence type="ECO:0000256" key="1">
    <source>
        <dbReference type="SAM" id="MobiDB-lite"/>
    </source>
</evidence>